<dbReference type="InterPro" id="IPR036691">
    <property type="entry name" value="Endo/exonu/phosph_ase_sf"/>
</dbReference>
<dbReference type="SUPFAM" id="SSF56219">
    <property type="entry name" value="DNase I-like"/>
    <property type="match status" value="1"/>
</dbReference>
<comment type="caution">
    <text evidence="1">The sequence shown here is derived from an EMBL/GenBank/DDBJ whole genome shotgun (WGS) entry which is preliminary data.</text>
</comment>
<gene>
    <name evidence="1" type="ORF">Slati_0154500</name>
</gene>
<name>A0AAW2YA52_9LAMI</name>
<protein>
    <submittedName>
        <fullName evidence="1">Uncharacterized protein</fullName>
    </submittedName>
</protein>
<dbReference type="AlphaFoldDB" id="A0AAW2YA52"/>
<sequence length="89" mass="10376">MIFWRKDVNVVLHSYSEAHIDVGIPRDDGTQGWRFTGIYGHPEAARRGKMWGLFQTPSGKSVRPWIYGGDFNKILQSHEKLEYRRLDAK</sequence>
<dbReference type="EMBL" id="JACGWN010000001">
    <property type="protein sequence ID" value="KAL0462669.1"/>
    <property type="molecule type" value="Genomic_DNA"/>
</dbReference>
<proteinExistence type="predicted"/>
<evidence type="ECO:0000313" key="1">
    <source>
        <dbReference type="EMBL" id="KAL0462669.1"/>
    </source>
</evidence>
<accession>A0AAW2YA52</accession>
<reference evidence="1" key="1">
    <citation type="submission" date="2020-06" db="EMBL/GenBank/DDBJ databases">
        <authorList>
            <person name="Li T."/>
            <person name="Hu X."/>
            <person name="Zhang T."/>
            <person name="Song X."/>
            <person name="Zhang H."/>
            <person name="Dai N."/>
            <person name="Sheng W."/>
            <person name="Hou X."/>
            <person name="Wei L."/>
        </authorList>
    </citation>
    <scope>NUCLEOTIDE SEQUENCE</scope>
    <source>
        <strain evidence="1">KEN1</strain>
        <tissue evidence="1">Leaf</tissue>
    </source>
</reference>
<organism evidence="1">
    <name type="scientific">Sesamum latifolium</name>
    <dbReference type="NCBI Taxonomy" id="2727402"/>
    <lineage>
        <taxon>Eukaryota</taxon>
        <taxon>Viridiplantae</taxon>
        <taxon>Streptophyta</taxon>
        <taxon>Embryophyta</taxon>
        <taxon>Tracheophyta</taxon>
        <taxon>Spermatophyta</taxon>
        <taxon>Magnoliopsida</taxon>
        <taxon>eudicotyledons</taxon>
        <taxon>Gunneridae</taxon>
        <taxon>Pentapetalae</taxon>
        <taxon>asterids</taxon>
        <taxon>lamiids</taxon>
        <taxon>Lamiales</taxon>
        <taxon>Pedaliaceae</taxon>
        <taxon>Sesamum</taxon>
    </lineage>
</organism>
<reference evidence="1" key="2">
    <citation type="journal article" date="2024" name="Plant">
        <title>Genomic evolution and insights into agronomic trait innovations of Sesamum species.</title>
        <authorList>
            <person name="Miao H."/>
            <person name="Wang L."/>
            <person name="Qu L."/>
            <person name="Liu H."/>
            <person name="Sun Y."/>
            <person name="Le M."/>
            <person name="Wang Q."/>
            <person name="Wei S."/>
            <person name="Zheng Y."/>
            <person name="Lin W."/>
            <person name="Duan Y."/>
            <person name="Cao H."/>
            <person name="Xiong S."/>
            <person name="Wang X."/>
            <person name="Wei L."/>
            <person name="Li C."/>
            <person name="Ma Q."/>
            <person name="Ju M."/>
            <person name="Zhao R."/>
            <person name="Li G."/>
            <person name="Mu C."/>
            <person name="Tian Q."/>
            <person name="Mei H."/>
            <person name="Zhang T."/>
            <person name="Gao T."/>
            <person name="Zhang H."/>
        </authorList>
    </citation>
    <scope>NUCLEOTIDE SEQUENCE</scope>
    <source>
        <strain evidence="1">KEN1</strain>
    </source>
</reference>